<protein>
    <submittedName>
        <fullName evidence="1">Glycosyl transferase group 1</fullName>
    </submittedName>
</protein>
<dbReference type="SUPFAM" id="SSF53756">
    <property type="entry name" value="UDP-Glycosyltransferase/glycogen phosphorylase"/>
    <property type="match status" value="1"/>
</dbReference>
<organism evidence="1 2">
    <name type="scientific">Trichlorobacter lovleyi (strain ATCC BAA-1151 / DSM 17278 / SZ)</name>
    <name type="common">Geobacter lovleyi</name>
    <dbReference type="NCBI Taxonomy" id="398767"/>
    <lineage>
        <taxon>Bacteria</taxon>
        <taxon>Pseudomonadati</taxon>
        <taxon>Thermodesulfobacteriota</taxon>
        <taxon>Desulfuromonadia</taxon>
        <taxon>Geobacterales</taxon>
        <taxon>Geobacteraceae</taxon>
        <taxon>Trichlorobacter</taxon>
    </lineage>
</organism>
<name>B3E8X4_TRIL1</name>
<evidence type="ECO:0000313" key="1">
    <source>
        <dbReference type="EMBL" id="ACD95242.1"/>
    </source>
</evidence>
<dbReference type="RefSeq" id="WP_012469584.1">
    <property type="nucleotide sequence ID" value="NC_010814.1"/>
</dbReference>
<dbReference type="AlphaFoldDB" id="B3E8X4"/>
<dbReference type="PANTHER" id="PTHR12526:SF600">
    <property type="entry name" value="GLYCOSYL TRANSFERASE GROUP 1"/>
    <property type="match status" value="1"/>
</dbReference>
<dbReference type="HOGENOM" id="CLU_709264_0_0_7"/>
<dbReference type="EMBL" id="CP001089">
    <property type="protein sequence ID" value="ACD95242.1"/>
    <property type="molecule type" value="Genomic_DNA"/>
</dbReference>
<accession>B3E8X4</accession>
<dbReference type="Gene3D" id="3.40.50.2000">
    <property type="entry name" value="Glycogen Phosphorylase B"/>
    <property type="match status" value="2"/>
</dbReference>
<sequence>MNILFVAYSQLNCNSGIHIFSLANNLVELGHTCAVCVPDQPEATGDIGTPRFATLLLDQIKDRPLMFPDGRGADVIHAWTPRELVRRTTENLLKLYSCPYFVHLEDNEQHLTELHTRISIAQMARLSYEELDARIPLHLSHPLRSQDFLAGAAGVTVLIDKLLTNVPQEVPGCVIWPSFDESLNWAIPCDNKLRREIGIASTDYVITYTGNVHSANRSEVLSLYIAVALLNRSGVTTKLVRTGSDYIPLCDAVGMAEFETFLIELGFIPRKDMPKVLSIADVLVQPGRSDNFNDYRFPSKLPEYFASGKPVLIPATNIGRYVKDSVDCILLKRGDACEIATQLMSLLPDVERRRQLGTNALEFARLYFSWQKSSKILADFYTTKRNDT</sequence>
<gene>
    <name evidence="1" type="ordered locus">Glov_1526</name>
</gene>
<dbReference type="PANTHER" id="PTHR12526">
    <property type="entry name" value="GLYCOSYLTRANSFERASE"/>
    <property type="match status" value="1"/>
</dbReference>
<dbReference type="CAZy" id="GT4">
    <property type="family name" value="Glycosyltransferase Family 4"/>
</dbReference>
<dbReference type="STRING" id="398767.Glov_1526"/>
<dbReference type="CDD" id="cd03801">
    <property type="entry name" value="GT4_PimA-like"/>
    <property type="match status" value="1"/>
</dbReference>
<dbReference type="eggNOG" id="COG0438">
    <property type="taxonomic scope" value="Bacteria"/>
</dbReference>
<proteinExistence type="predicted"/>
<dbReference type="Proteomes" id="UP000002420">
    <property type="component" value="Chromosome"/>
</dbReference>
<dbReference type="GO" id="GO:0016757">
    <property type="term" value="F:glycosyltransferase activity"/>
    <property type="evidence" value="ECO:0007669"/>
    <property type="project" value="TreeGrafter"/>
</dbReference>
<dbReference type="Pfam" id="PF13692">
    <property type="entry name" value="Glyco_trans_1_4"/>
    <property type="match status" value="1"/>
</dbReference>
<dbReference type="KEGG" id="glo:Glov_1526"/>
<keyword evidence="2" id="KW-1185">Reference proteome</keyword>
<keyword evidence="1" id="KW-0808">Transferase</keyword>
<dbReference type="OrthoDB" id="9816424at2"/>
<evidence type="ECO:0000313" key="2">
    <source>
        <dbReference type="Proteomes" id="UP000002420"/>
    </source>
</evidence>
<reference evidence="1 2" key="1">
    <citation type="submission" date="2008-05" db="EMBL/GenBank/DDBJ databases">
        <title>Complete sequence of chromosome of Geobacter lovleyi SZ.</title>
        <authorList>
            <consortium name="US DOE Joint Genome Institute"/>
            <person name="Lucas S."/>
            <person name="Copeland A."/>
            <person name="Lapidus A."/>
            <person name="Glavina del Rio T."/>
            <person name="Dalin E."/>
            <person name="Tice H."/>
            <person name="Bruce D."/>
            <person name="Goodwin L."/>
            <person name="Pitluck S."/>
            <person name="Chertkov O."/>
            <person name="Meincke L."/>
            <person name="Brettin T."/>
            <person name="Detter J.C."/>
            <person name="Han C."/>
            <person name="Tapia R."/>
            <person name="Kuske C.R."/>
            <person name="Schmutz J."/>
            <person name="Larimer F."/>
            <person name="Land M."/>
            <person name="Hauser L."/>
            <person name="Kyrpides N."/>
            <person name="Mikhailova N."/>
            <person name="Sung Y."/>
            <person name="Fletcher K.E."/>
            <person name="Ritalahti K.M."/>
            <person name="Loeffler F.E."/>
            <person name="Richardson P."/>
        </authorList>
    </citation>
    <scope>NUCLEOTIDE SEQUENCE [LARGE SCALE GENOMIC DNA]</scope>
    <source>
        <strain evidence="2">ATCC BAA-1151 / DSM 17278 / SZ</strain>
    </source>
</reference>